<accession>A0A4P9W3W0</accession>
<proteinExistence type="predicted"/>
<feature type="compositionally biased region" description="Low complexity" evidence="1">
    <location>
        <begin position="43"/>
        <end position="70"/>
    </location>
</feature>
<name>A0A4P9W3W0_9FUNG</name>
<organism evidence="2 3">
    <name type="scientific">Blyttiomyces helicus</name>
    <dbReference type="NCBI Taxonomy" id="388810"/>
    <lineage>
        <taxon>Eukaryota</taxon>
        <taxon>Fungi</taxon>
        <taxon>Fungi incertae sedis</taxon>
        <taxon>Chytridiomycota</taxon>
        <taxon>Chytridiomycota incertae sedis</taxon>
        <taxon>Chytridiomycetes</taxon>
        <taxon>Chytridiomycetes incertae sedis</taxon>
        <taxon>Blyttiomyces</taxon>
    </lineage>
</organism>
<evidence type="ECO:0000313" key="3">
    <source>
        <dbReference type="Proteomes" id="UP000269721"/>
    </source>
</evidence>
<dbReference type="EMBL" id="KZ997740">
    <property type="protein sequence ID" value="RKO87019.1"/>
    <property type="molecule type" value="Genomic_DNA"/>
</dbReference>
<gene>
    <name evidence="2" type="ORF">BDK51DRAFT_47508</name>
</gene>
<evidence type="ECO:0000256" key="1">
    <source>
        <dbReference type="SAM" id="MobiDB-lite"/>
    </source>
</evidence>
<evidence type="ECO:0000313" key="2">
    <source>
        <dbReference type="EMBL" id="RKO87019.1"/>
    </source>
</evidence>
<dbReference type="Proteomes" id="UP000269721">
    <property type="component" value="Unassembled WGS sequence"/>
</dbReference>
<sequence length="391" mass="42815">MHATNWRSRILLPKLSQFRGGSTFNRLALRAPGPELSAHQPHLPSNYRSPSPLLPRRSREPSSGSGDGPRSICKAVVEGCFCGSRGRDQDEVIEGIGFFEGPGLGVRDSTWIWMGPRGWEGMGRCFRPSNPLANNPHPAKPFHEFMVTLKAVCRLFFPKPRLPSARWPPKTIAGTTFHSAAPLPLTLNVLPAGRGDPASSVRGSPPSVPRGHVYTLSGRTPQAASVGSPHYRKKDVWLRIDPRQSEVNGIKFTNDVSTVITHPPGPGRRKLSVKSTRCLRRICRDLQNVASAEGSRELSRRPRPRGPRILRDGEVGCAADDIVQPPRFQEEVGSLETSLPARDFFFDVSDTKTAMWGDGGKRDIIAQLPQLIDAHSGSAATSAGIWTRNLS</sequence>
<reference evidence="3" key="1">
    <citation type="journal article" date="2018" name="Nat. Microbiol.">
        <title>Leveraging single-cell genomics to expand the fungal tree of life.</title>
        <authorList>
            <person name="Ahrendt S.R."/>
            <person name="Quandt C.A."/>
            <person name="Ciobanu D."/>
            <person name="Clum A."/>
            <person name="Salamov A."/>
            <person name="Andreopoulos B."/>
            <person name="Cheng J.F."/>
            <person name="Woyke T."/>
            <person name="Pelin A."/>
            <person name="Henrissat B."/>
            <person name="Reynolds N.K."/>
            <person name="Benny G.L."/>
            <person name="Smith M.E."/>
            <person name="James T.Y."/>
            <person name="Grigoriev I.V."/>
        </authorList>
    </citation>
    <scope>NUCLEOTIDE SEQUENCE [LARGE SCALE GENOMIC DNA]</scope>
</reference>
<keyword evidence="3" id="KW-1185">Reference proteome</keyword>
<protein>
    <submittedName>
        <fullName evidence="2">Uncharacterized protein</fullName>
    </submittedName>
</protein>
<dbReference type="AlphaFoldDB" id="A0A4P9W3W0"/>
<feature type="region of interest" description="Disordered" evidence="1">
    <location>
        <begin position="35"/>
        <end position="70"/>
    </location>
</feature>
<feature type="region of interest" description="Disordered" evidence="1">
    <location>
        <begin position="291"/>
        <end position="311"/>
    </location>
</feature>